<name>A0A9P6ZME2_9AGAM</name>
<gene>
    <name evidence="1" type="ORF">EV702DRAFT_1049062</name>
</gene>
<reference evidence="1" key="1">
    <citation type="journal article" date="2020" name="New Phytol.">
        <title>Comparative genomics reveals dynamic genome evolution in host specialist ectomycorrhizal fungi.</title>
        <authorList>
            <person name="Lofgren L.A."/>
            <person name="Nguyen N.H."/>
            <person name="Vilgalys R."/>
            <person name="Ruytinx J."/>
            <person name="Liao H.L."/>
            <person name="Branco S."/>
            <person name="Kuo A."/>
            <person name="LaButti K."/>
            <person name="Lipzen A."/>
            <person name="Andreopoulos W."/>
            <person name="Pangilinan J."/>
            <person name="Riley R."/>
            <person name="Hundley H."/>
            <person name="Na H."/>
            <person name="Barry K."/>
            <person name="Grigoriev I.V."/>
            <person name="Stajich J.E."/>
            <person name="Kennedy P.G."/>
        </authorList>
    </citation>
    <scope>NUCLEOTIDE SEQUENCE</scope>
    <source>
        <strain evidence="1">DOB743</strain>
    </source>
</reference>
<evidence type="ECO:0000313" key="2">
    <source>
        <dbReference type="Proteomes" id="UP000714275"/>
    </source>
</evidence>
<dbReference type="Proteomes" id="UP000714275">
    <property type="component" value="Unassembled WGS sequence"/>
</dbReference>
<dbReference type="AlphaFoldDB" id="A0A9P6ZME2"/>
<proteinExistence type="predicted"/>
<accession>A0A9P6ZME2</accession>
<organism evidence="1 2">
    <name type="scientific">Suillus placidus</name>
    <dbReference type="NCBI Taxonomy" id="48579"/>
    <lineage>
        <taxon>Eukaryota</taxon>
        <taxon>Fungi</taxon>
        <taxon>Dikarya</taxon>
        <taxon>Basidiomycota</taxon>
        <taxon>Agaricomycotina</taxon>
        <taxon>Agaricomycetes</taxon>
        <taxon>Agaricomycetidae</taxon>
        <taxon>Boletales</taxon>
        <taxon>Suillineae</taxon>
        <taxon>Suillaceae</taxon>
        <taxon>Suillus</taxon>
    </lineage>
</organism>
<sequence>MGNTFCFVQVGLIAAVPTDQGTNHDLLGTRSQHGNRSDTHSVVSFEDRINNTQRYWPPLSRITWRFMPCIVAWRSDILFNRYDFPLDDLRLGGRRIVAEQGILHDLVRVVRSKLNAEDAALLSDNALEMIFGGRKNTVHQEGNDAASKEILNLAVPETGLDPSQLKLLQTIYEFTHNEVPQV</sequence>
<dbReference type="EMBL" id="JABBWD010000060">
    <property type="protein sequence ID" value="KAG1771167.1"/>
    <property type="molecule type" value="Genomic_DNA"/>
</dbReference>
<protein>
    <submittedName>
        <fullName evidence="1">Uncharacterized protein</fullName>
    </submittedName>
</protein>
<evidence type="ECO:0000313" key="1">
    <source>
        <dbReference type="EMBL" id="KAG1771167.1"/>
    </source>
</evidence>
<comment type="caution">
    <text evidence="1">The sequence shown here is derived from an EMBL/GenBank/DDBJ whole genome shotgun (WGS) entry which is preliminary data.</text>
</comment>
<keyword evidence="2" id="KW-1185">Reference proteome</keyword>
<dbReference type="OrthoDB" id="2691062at2759"/>